<comment type="caution">
    <text evidence="4">The sequence shown here is derived from an EMBL/GenBank/DDBJ whole genome shotgun (WGS) entry which is preliminary data.</text>
</comment>
<evidence type="ECO:0000313" key="5">
    <source>
        <dbReference type="Proteomes" id="UP001223079"/>
    </source>
</evidence>
<sequence>MQKVTLIPGDGIGPEIAESLKEIFAAAKVPIQFDQVEAGQAILDQTGSLVPDNVYQKIEENKIAIKGPITTPIGQGFRSINVSLRKKYDLYANVRPVKSIPGLTTRYQDIDLVIFRENTEGLYIGEEHYETDDHNSAVAIKRITKQGSERIVKSAFEHAKKHGQTKVTVVHKANILKLTDGLFLETAREVATSYPNITMEELIVDNMCLQLVTHPERFQVIVTMNLYGDILSDLCAGLVGGLGIAPGANLGDDLAIFEAVHGSAPDIAGQDKANPLALIYSGINMLDYMGLSDYARQIENAVLKTVSQPEHRTADLGGQLATSAFTQKVINYL</sequence>
<dbReference type="InterPro" id="IPR024084">
    <property type="entry name" value="IsoPropMal-DH-like_dom"/>
</dbReference>
<dbReference type="PROSITE" id="PS00470">
    <property type="entry name" value="IDH_IMDH"/>
    <property type="match status" value="1"/>
</dbReference>
<dbReference type="PANTHER" id="PTHR11835:SF34">
    <property type="entry name" value="ISOCITRATE DEHYDROGENASE [NAD] SUBUNIT ALPHA, MITOCHONDRIAL"/>
    <property type="match status" value="1"/>
</dbReference>
<protein>
    <submittedName>
        <fullName evidence="4">Isocitrate dehydrogenase (NAD+)</fullName>
        <ecNumber evidence="4">1.1.1.41</ecNumber>
    </submittedName>
</protein>
<reference evidence="4 5" key="1">
    <citation type="submission" date="2023-07" db="EMBL/GenBank/DDBJ databases">
        <title>Genomic Encyclopedia of Type Strains, Phase IV (KMG-IV): sequencing the most valuable type-strain genomes for metagenomic binning, comparative biology and taxonomic classification.</title>
        <authorList>
            <person name="Goeker M."/>
        </authorList>
    </citation>
    <scope>NUCLEOTIDE SEQUENCE [LARGE SCALE GENOMIC DNA]</scope>
    <source>
        <strain evidence="4 5">DSM 105143</strain>
    </source>
</reference>
<dbReference type="SMART" id="SM01329">
    <property type="entry name" value="Iso_dh"/>
    <property type="match status" value="1"/>
</dbReference>
<name>A0ABT9YTG5_9STRE</name>
<organism evidence="4 5">
    <name type="scientific">Streptococcus moroccensis</name>
    <dbReference type="NCBI Taxonomy" id="1451356"/>
    <lineage>
        <taxon>Bacteria</taxon>
        <taxon>Bacillati</taxon>
        <taxon>Bacillota</taxon>
        <taxon>Bacilli</taxon>
        <taxon>Lactobacillales</taxon>
        <taxon>Streptococcaceae</taxon>
        <taxon>Streptococcus</taxon>
    </lineage>
</organism>
<keyword evidence="2 4" id="KW-0560">Oxidoreductase</keyword>
<accession>A0ABT9YTG5</accession>
<dbReference type="InterPro" id="IPR019818">
    <property type="entry name" value="IsoCit/isopropylmalate_DH_CS"/>
</dbReference>
<dbReference type="RefSeq" id="WP_307122437.1">
    <property type="nucleotide sequence ID" value="NZ_JAUSTM010000022.1"/>
</dbReference>
<evidence type="ECO:0000259" key="3">
    <source>
        <dbReference type="SMART" id="SM01329"/>
    </source>
</evidence>
<dbReference type="Proteomes" id="UP001223079">
    <property type="component" value="Unassembled WGS sequence"/>
</dbReference>
<dbReference type="SUPFAM" id="SSF53659">
    <property type="entry name" value="Isocitrate/Isopropylmalate dehydrogenase-like"/>
    <property type="match status" value="1"/>
</dbReference>
<dbReference type="EC" id="1.1.1.41" evidence="4"/>
<evidence type="ECO:0000256" key="2">
    <source>
        <dbReference type="ARBA" id="ARBA00023002"/>
    </source>
</evidence>
<evidence type="ECO:0000313" key="4">
    <source>
        <dbReference type="EMBL" id="MDQ0223287.1"/>
    </source>
</evidence>
<dbReference type="Pfam" id="PF00180">
    <property type="entry name" value="Iso_dh"/>
    <property type="match status" value="1"/>
</dbReference>
<dbReference type="Gene3D" id="3.40.718.10">
    <property type="entry name" value="Isopropylmalate Dehydrogenase"/>
    <property type="match status" value="1"/>
</dbReference>
<feature type="domain" description="Isopropylmalate dehydrogenase-like" evidence="3">
    <location>
        <begin position="3"/>
        <end position="329"/>
    </location>
</feature>
<comment type="similarity">
    <text evidence="1">Belongs to the isocitrate and isopropylmalate dehydrogenases family.</text>
</comment>
<dbReference type="PANTHER" id="PTHR11835">
    <property type="entry name" value="DECARBOXYLATING DEHYDROGENASES-ISOCITRATE, ISOPROPYLMALATE, TARTRATE"/>
    <property type="match status" value="1"/>
</dbReference>
<keyword evidence="5" id="KW-1185">Reference proteome</keyword>
<evidence type="ECO:0000256" key="1">
    <source>
        <dbReference type="ARBA" id="ARBA00007769"/>
    </source>
</evidence>
<proteinExistence type="inferred from homology"/>
<dbReference type="GO" id="GO:0004449">
    <property type="term" value="F:isocitrate dehydrogenase (NAD+) activity"/>
    <property type="evidence" value="ECO:0007669"/>
    <property type="project" value="UniProtKB-EC"/>
</dbReference>
<gene>
    <name evidence="4" type="ORF">J2S23_001862</name>
</gene>
<dbReference type="EMBL" id="JAUSTM010000022">
    <property type="protein sequence ID" value="MDQ0223287.1"/>
    <property type="molecule type" value="Genomic_DNA"/>
</dbReference>